<protein>
    <submittedName>
        <fullName evidence="4">Sugar ABC transporter substrate-binding protein</fullName>
    </submittedName>
</protein>
<dbReference type="EMBL" id="AXDC01000040">
    <property type="protein sequence ID" value="ERM91133.1"/>
    <property type="molecule type" value="Genomic_DNA"/>
</dbReference>
<keyword evidence="3" id="KW-0732">Signal</keyword>
<dbReference type="GO" id="GO:0042956">
    <property type="term" value="P:maltodextrin transmembrane transport"/>
    <property type="evidence" value="ECO:0007669"/>
    <property type="project" value="TreeGrafter"/>
</dbReference>
<evidence type="ECO:0000313" key="4">
    <source>
        <dbReference type="EMBL" id="ERM91133.1"/>
    </source>
</evidence>
<evidence type="ECO:0000256" key="3">
    <source>
        <dbReference type="ARBA" id="ARBA00022729"/>
    </source>
</evidence>
<dbReference type="Proteomes" id="UP000016856">
    <property type="component" value="Unassembled WGS sequence"/>
</dbReference>
<dbReference type="GO" id="GO:1901982">
    <property type="term" value="F:maltose binding"/>
    <property type="evidence" value="ECO:0007669"/>
    <property type="project" value="TreeGrafter"/>
</dbReference>
<reference evidence="4 5" key="1">
    <citation type="journal article" date="2013" name="Genome Announc.">
        <title>Draft Genome Sequence of an Anaerobic and Extremophilic Bacterium, Caldanaerobacter yonseiensis, Isolated from a Geothermal Hot Stream.</title>
        <authorList>
            <person name="Lee S.J."/>
            <person name="Lee Y.J."/>
            <person name="Park G.S."/>
            <person name="Kim B.C."/>
            <person name="Lee S.J."/>
            <person name="Shin J.H."/>
            <person name="Lee D.W."/>
        </authorList>
    </citation>
    <scope>NUCLEOTIDE SEQUENCE [LARGE SCALE GENOMIC DNA]</scope>
    <source>
        <strain evidence="4 5">KB-1</strain>
    </source>
</reference>
<dbReference type="SUPFAM" id="SSF53850">
    <property type="entry name" value="Periplasmic binding protein-like II"/>
    <property type="match status" value="1"/>
</dbReference>
<dbReference type="PANTHER" id="PTHR30061:SF50">
    <property type="entry name" value="MALTOSE_MALTODEXTRIN-BINDING PERIPLASMIC PROTEIN"/>
    <property type="match status" value="1"/>
</dbReference>
<comment type="caution">
    <text evidence="4">The sequence shown here is derived from an EMBL/GenBank/DDBJ whole genome shotgun (WGS) entry which is preliminary data.</text>
</comment>
<dbReference type="PANTHER" id="PTHR30061">
    <property type="entry name" value="MALTOSE-BINDING PERIPLASMIC PROTEIN"/>
    <property type="match status" value="1"/>
</dbReference>
<name>U5CM95_CALSX</name>
<evidence type="ECO:0000256" key="1">
    <source>
        <dbReference type="ARBA" id="ARBA00008520"/>
    </source>
</evidence>
<sequence length="431" mass="47976">MNILIQNFERGKRAMSRKFLSIFVLTVFVLATILAGCSSSKTPESQTPTQETSKPVTIKLGMWSSSPAEKKIVDDQIAKFKEKYPNIDVQIETIVGDYMQKLQTELASNTAPDIFYLDSMPAPQLMSSGVLEPLDEYIKKYNVDVNDFEPALLSAFQWEGKTYGLPKDYNTLVLFYNKDMFKEAGINEPPKTWEELRETAKKLTKNGVKGIVLSADLARFDAFINQNDGSVYKDGKVTLNLPQNAEALDFYVGLIIRDKVADTPQNMGEGWNGDAFAAKKAAMAIEGGWMIPFLKEKAPDLNYGIAELPAGKKKSTMAFTVAYVMNKNSKHKDEAFKLIEFLTGKEGQQFVVDSGLALPSRKSMEANFKEKYPERAPFIDGASYAVPWQFGLYGTKLVDAANKACEALIMKQIGSAQEALDNAQKEVMQSK</sequence>
<proteinExistence type="inferred from homology"/>
<organism evidence="4 5">
    <name type="scientific">Caldanaerobacter subterraneus subsp. yonseiensis KB-1</name>
    <dbReference type="NCBI Taxonomy" id="1388761"/>
    <lineage>
        <taxon>Bacteria</taxon>
        <taxon>Bacillati</taxon>
        <taxon>Bacillota</taxon>
        <taxon>Clostridia</taxon>
        <taxon>Thermoanaerobacterales</taxon>
        <taxon>Thermoanaerobacteraceae</taxon>
        <taxon>Caldanaerobacter</taxon>
    </lineage>
</organism>
<dbReference type="Gene3D" id="3.40.190.10">
    <property type="entry name" value="Periplasmic binding protein-like II"/>
    <property type="match status" value="1"/>
</dbReference>
<dbReference type="GO" id="GO:0055052">
    <property type="term" value="C:ATP-binding cassette (ABC) transporter complex, substrate-binding subunit-containing"/>
    <property type="evidence" value="ECO:0007669"/>
    <property type="project" value="TreeGrafter"/>
</dbReference>
<dbReference type="Pfam" id="PF01547">
    <property type="entry name" value="SBP_bac_1"/>
    <property type="match status" value="1"/>
</dbReference>
<dbReference type="PATRIC" id="fig|1388761.3.peg.2457"/>
<evidence type="ECO:0000256" key="2">
    <source>
        <dbReference type="ARBA" id="ARBA00022448"/>
    </source>
</evidence>
<dbReference type="AlphaFoldDB" id="U5CM95"/>
<keyword evidence="2" id="KW-0813">Transport</keyword>
<dbReference type="GO" id="GO:0015768">
    <property type="term" value="P:maltose transport"/>
    <property type="evidence" value="ECO:0007669"/>
    <property type="project" value="TreeGrafter"/>
</dbReference>
<accession>U5CM95</accession>
<gene>
    <name evidence="4" type="ORF">O163_12225</name>
</gene>
<dbReference type="InterPro" id="IPR006059">
    <property type="entry name" value="SBP"/>
</dbReference>
<dbReference type="CDD" id="cd14748">
    <property type="entry name" value="PBP2_UgpB"/>
    <property type="match status" value="1"/>
</dbReference>
<comment type="similarity">
    <text evidence="1">Belongs to the bacterial solute-binding protein 1 family.</text>
</comment>
<evidence type="ECO:0000313" key="5">
    <source>
        <dbReference type="Proteomes" id="UP000016856"/>
    </source>
</evidence>